<feature type="region of interest" description="Disordered" evidence="1">
    <location>
        <begin position="40"/>
        <end position="60"/>
    </location>
</feature>
<organism evidence="3 4">
    <name type="scientific">Carnegiea gigantea</name>
    <dbReference type="NCBI Taxonomy" id="171969"/>
    <lineage>
        <taxon>Eukaryota</taxon>
        <taxon>Viridiplantae</taxon>
        <taxon>Streptophyta</taxon>
        <taxon>Embryophyta</taxon>
        <taxon>Tracheophyta</taxon>
        <taxon>Spermatophyta</taxon>
        <taxon>Magnoliopsida</taxon>
        <taxon>eudicotyledons</taxon>
        <taxon>Gunneridae</taxon>
        <taxon>Pentapetalae</taxon>
        <taxon>Caryophyllales</taxon>
        <taxon>Cactineae</taxon>
        <taxon>Cactaceae</taxon>
        <taxon>Cactoideae</taxon>
        <taxon>Echinocereeae</taxon>
        <taxon>Carnegiea</taxon>
    </lineage>
</organism>
<gene>
    <name evidence="3" type="ORF">Cgig2_006792</name>
</gene>
<dbReference type="EMBL" id="JAKOGI010001055">
    <property type="protein sequence ID" value="KAJ8428069.1"/>
    <property type="molecule type" value="Genomic_DNA"/>
</dbReference>
<protein>
    <recommendedName>
        <fullName evidence="2">Erythromycin biosynthesis protein CIII-like C-terminal domain-containing protein</fullName>
    </recommendedName>
</protein>
<proteinExistence type="predicted"/>
<dbReference type="InterPro" id="IPR050426">
    <property type="entry name" value="Glycosyltransferase_28"/>
</dbReference>
<dbReference type="Pfam" id="PF06722">
    <property type="entry name" value="EryCIII-like_C"/>
    <property type="match status" value="1"/>
</dbReference>
<reference evidence="3" key="1">
    <citation type="submission" date="2022-04" db="EMBL/GenBank/DDBJ databases">
        <title>Carnegiea gigantea Genome sequencing and assembly v2.</title>
        <authorList>
            <person name="Copetti D."/>
            <person name="Sanderson M.J."/>
            <person name="Burquez A."/>
            <person name="Wojciechowski M.F."/>
        </authorList>
    </citation>
    <scope>NUCLEOTIDE SEQUENCE</scope>
    <source>
        <strain evidence="3">SGP5-SGP5p</strain>
        <tissue evidence="3">Aerial part</tissue>
    </source>
</reference>
<dbReference type="SUPFAM" id="SSF53756">
    <property type="entry name" value="UDP-Glycosyltransferase/glycogen phosphorylase"/>
    <property type="match status" value="1"/>
</dbReference>
<name>A0A9Q1GYX2_9CARY</name>
<evidence type="ECO:0000313" key="4">
    <source>
        <dbReference type="Proteomes" id="UP001153076"/>
    </source>
</evidence>
<evidence type="ECO:0000259" key="2">
    <source>
        <dbReference type="Pfam" id="PF06722"/>
    </source>
</evidence>
<accession>A0A9Q1GYX2</accession>
<dbReference type="PANTHER" id="PTHR48050:SF16">
    <property type="entry name" value="STEROL 3-BETA-GLUCOSYLTRANSFERASE UGT80B1"/>
    <property type="match status" value="1"/>
</dbReference>
<dbReference type="PANTHER" id="PTHR48050">
    <property type="entry name" value="STEROL 3-BETA-GLUCOSYLTRANSFERASE"/>
    <property type="match status" value="1"/>
</dbReference>
<comment type="caution">
    <text evidence="3">The sequence shown here is derived from an EMBL/GenBank/DDBJ whole genome shotgun (WGS) entry which is preliminary data.</text>
</comment>
<dbReference type="Proteomes" id="UP001153076">
    <property type="component" value="Unassembled WGS sequence"/>
</dbReference>
<evidence type="ECO:0000313" key="3">
    <source>
        <dbReference type="EMBL" id="KAJ8428069.1"/>
    </source>
</evidence>
<dbReference type="GO" id="GO:0016757">
    <property type="term" value="F:glycosyltransferase activity"/>
    <property type="evidence" value="ECO:0007669"/>
    <property type="project" value="UniProtKB-ARBA"/>
</dbReference>
<evidence type="ECO:0000256" key="1">
    <source>
        <dbReference type="SAM" id="MobiDB-lite"/>
    </source>
</evidence>
<dbReference type="OrthoDB" id="5835829at2759"/>
<sequence>MTSSRLLEPRKVEQRGSFFMKRMSSPLTLSRAAHPGYSRQSRCWLEEEEERTSTSSMIHHGGAGTTASGLKAGCPTTVIPFFGDQFFWGDKIHQKGLGPEPIPITHLTAQVLSDAIRFMLQPEVKSRAMEMAELIENEDGIATAVDAFHRYLTHELPVAPSSMLEEDDGSNTVKWFFVQIGKICCRACS</sequence>
<dbReference type="InterPro" id="IPR010610">
    <property type="entry name" value="EryCIII-like_C"/>
</dbReference>
<feature type="domain" description="Erythromycin biosynthesis protein CIII-like C-terminal" evidence="2">
    <location>
        <begin position="54"/>
        <end position="133"/>
    </location>
</feature>
<dbReference type="AlphaFoldDB" id="A0A9Q1GYX2"/>
<keyword evidence="4" id="KW-1185">Reference proteome</keyword>
<dbReference type="Gene3D" id="3.40.50.2000">
    <property type="entry name" value="Glycogen Phosphorylase B"/>
    <property type="match status" value="1"/>
</dbReference>